<dbReference type="AlphaFoldDB" id="A0A8S1QZ74"/>
<dbReference type="Proteomes" id="UP000692954">
    <property type="component" value="Unassembled WGS sequence"/>
</dbReference>
<keyword evidence="2" id="KW-1185">Reference proteome</keyword>
<dbReference type="OrthoDB" id="290721at2759"/>
<comment type="caution">
    <text evidence="1">The sequence shown here is derived from an EMBL/GenBank/DDBJ whole genome shotgun (WGS) entry which is preliminary data.</text>
</comment>
<protein>
    <submittedName>
        <fullName evidence="1">Uncharacterized protein</fullName>
    </submittedName>
</protein>
<gene>
    <name evidence="1" type="ORF">PSON_ATCC_30995.1.T1250151</name>
</gene>
<evidence type="ECO:0000313" key="1">
    <source>
        <dbReference type="EMBL" id="CAD8120334.1"/>
    </source>
</evidence>
<organism evidence="1 2">
    <name type="scientific">Paramecium sonneborni</name>
    <dbReference type="NCBI Taxonomy" id="65129"/>
    <lineage>
        <taxon>Eukaryota</taxon>
        <taxon>Sar</taxon>
        <taxon>Alveolata</taxon>
        <taxon>Ciliophora</taxon>
        <taxon>Intramacronucleata</taxon>
        <taxon>Oligohymenophorea</taxon>
        <taxon>Peniculida</taxon>
        <taxon>Parameciidae</taxon>
        <taxon>Paramecium</taxon>
    </lineage>
</organism>
<dbReference type="EMBL" id="CAJJDN010000125">
    <property type="protein sequence ID" value="CAD8120334.1"/>
    <property type="molecule type" value="Genomic_DNA"/>
</dbReference>
<sequence length="133" mass="16013">MIKDNRRIKRRISHQKYELEKLQQSELIHFENYTSDELEKKQKTQGVSPVSIKINRQQFGLPKIQHSPNIQTNKYIGEFNNMLGILTSKHQIPHRNNSLNRKVYYKNNNDTFIERQNFVINQFFRPRKLGVCR</sequence>
<evidence type="ECO:0000313" key="2">
    <source>
        <dbReference type="Proteomes" id="UP000692954"/>
    </source>
</evidence>
<name>A0A8S1QZ74_9CILI</name>
<proteinExistence type="predicted"/>
<reference evidence="1" key="1">
    <citation type="submission" date="2021-01" db="EMBL/GenBank/DDBJ databases">
        <authorList>
            <consortium name="Genoscope - CEA"/>
            <person name="William W."/>
        </authorList>
    </citation>
    <scope>NUCLEOTIDE SEQUENCE</scope>
</reference>
<accession>A0A8S1QZ74</accession>